<dbReference type="GO" id="GO:0000976">
    <property type="term" value="F:transcription cis-regulatory region binding"/>
    <property type="evidence" value="ECO:0007669"/>
    <property type="project" value="TreeGrafter"/>
</dbReference>
<gene>
    <name evidence="6" type="ORF">A6048_17125</name>
</gene>
<dbReference type="EMBL" id="CP015453">
    <property type="protein sequence ID" value="AWH96933.1"/>
    <property type="molecule type" value="Genomic_DNA"/>
</dbReference>
<dbReference type="KEGG" id="dpc:A6048_17125"/>
<dbReference type="PANTHER" id="PTHR30055:SF234">
    <property type="entry name" value="HTH-TYPE TRANSCRIPTIONAL REGULATOR BETI"/>
    <property type="match status" value="1"/>
</dbReference>
<keyword evidence="3" id="KW-0804">Transcription</keyword>
<name>A0AAD0JS21_9ACTN</name>
<evidence type="ECO:0000256" key="4">
    <source>
        <dbReference type="PROSITE-ProRule" id="PRU00335"/>
    </source>
</evidence>
<keyword evidence="7" id="KW-1185">Reference proteome</keyword>
<organism evidence="6 7">
    <name type="scientific">Dietzia psychralcaliphila</name>
    <dbReference type="NCBI Taxonomy" id="139021"/>
    <lineage>
        <taxon>Bacteria</taxon>
        <taxon>Bacillati</taxon>
        <taxon>Actinomycetota</taxon>
        <taxon>Actinomycetes</taxon>
        <taxon>Mycobacteriales</taxon>
        <taxon>Dietziaceae</taxon>
        <taxon>Dietzia</taxon>
    </lineage>
</organism>
<proteinExistence type="predicted"/>
<reference evidence="6 7" key="1">
    <citation type="submission" date="2016-04" db="EMBL/GenBank/DDBJ databases">
        <title>Complete genome sequence of the haloalkaliphilic hydrocarbon-degrading bacterium Dietzia psychralcaliphila ILA-1T, isolated from a drain of a fish product-processing plant.</title>
        <authorList>
            <person name="Zhao J."/>
            <person name="Hu B."/>
            <person name="Geng S."/>
            <person name="Nie Y."/>
            <person name="Tang Y."/>
        </authorList>
    </citation>
    <scope>NUCLEOTIDE SEQUENCE [LARGE SCALE GENOMIC DNA]</scope>
    <source>
        <strain evidence="6 7">ILA-1</strain>
    </source>
</reference>
<dbReference type="SUPFAM" id="SSF48498">
    <property type="entry name" value="Tetracyclin repressor-like, C-terminal domain"/>
    <property type="match status" value="1"/>
</dbReference>
<dbReference type="InterPro" id="IPR041479">
    <property type="entry name" value="TetR_CgmR_C"/>
</dbReference>
<evidence type="ECO:0000256" key="1">
    <source>
        <dbReference type="ARBA" id="ARBA00023015"/>
    </source>
</evidence>
<dbReference type="SUPFAM" id="SSF46689">
    <property type="entry name" value="Homeodomain-like"/>
    <property type="match status" value="1"/>
</dbReference>
<evidence type="ECO:0000256" key="2">
    <source>
        <dbReference type="ARBA" id="ARBA00023125"/>
    </source>
</evidence>
<evidence type="ECO:0000313" key="7">
    <source>
        <dbReference type="Proteomes" id="UP000244903"/>
    </source>
</evidence>
<protein>
    <submittedName>
        <fullName evidence="6">TetR family transcriptional regulator</fullName>
    </submittedName>
</protein>
<dbReference type="PRINTS" id="PR00455">
    <property type="entry name" value="HTHTETR"/>
</dbReference>
<sequence>MRQSKRDDILDAAQRLIQRDGVTALTFESLATESGLTKGGLLYHFPSRDELLRGLHQHVAGRWEQCMESEAGGPAGEVDDDARFAAFVRSSQFPDRAELLLMLEASENPVTSAVWDGVYSRWVPDAPTVDDDEVLTFIARLAADGLWLYESLNSQKLDPAVRERVVREIVNLAPR</sequence>
<keyword evidence="2 4" id="KW-0238">DNA-binding</keyword>
<dbReference type="InterPro" id="IPR001647">
    <property type="entry name" value="HTH_TetR"/>
</dbReference>
<evidence type="ECO:0000313" key="6">
    <source>
        <dbReference type="EMBL" id="AWH96933.1"/>
    </source>
</evidence>
<accession>A0AAD0JS21</accession>
<dbReference type="PROSITE" id="PS50977">
    <property type="entry name" value="HTH_TETR_2"/>
    <property type="match status" value="1"/>
</dbReference>
<feature type="domain" description="HTH tetR-type" evidence="5">
    <location>
        <begin position="3"/>
        <end position="63"/>
    </location>
</feature>
<dbReference type="InterPro" id="IPR009057">
    <property type="entry name" value="Homeodomain-like_sf"/>
</dbReference>
<dbReference type="InterPro" id="IPR050109">
    <property type="entry name" value="HTH-type_TetR-like_transc_reg"/>
</dbReference>
<dbReference type="RefSeq" id="WP_107747053.1">
    <property type="nucleotide sequence ID" value="NZ_CP015453.1"/>
</dbReference>
<feature type="DNA-binding region" description="H-T-H motif" evidence="4">
    <location>
        <begin position="26"/>
        <end position="45"/>
    </location>
</feature>
<dbReference type="GO" id="GO:0003700">
    <property type="term" value="F:DNA-binding transcription factor activity"/>
    <property type="evidence" value="ECO:0007669"/>
    <property type="project" value="TreeGrafter"/>
</dbReference>
<evidence type="ECO:0000256" key="3">
    <source>
        <dbReference type="ARBA" id="ARBA00023163"/>
    </source>
</evidence>
<evidence type="ECO:0000259" key="5">
    <source>
        <dbReference type="PROSITE" id="PS50977"/>
    </source>
</evidence>
<keyword evidence="1" id="KW-0805">Transcription regulation</keyword>
<dbReference type="Gene3D" id="1.10.357.10">
    <property type="entry name" value="Tetracycline Repressor, domain 2"/>
    <property type="match status" value="1"/>
</dbReference>
<dbReference type="Pfam" id="PF00440">
    <property type="entry name" value="TetR_N"/>
    <property type="match status" value="1"/>
</dbReference>
<dbReference type="InterPro" id="IPR036271">
    <property type="entry name" value="Tet_transcr_reg_TetR-rel_C_sf"/>
</dbReference>
<dbReference type="Pfam" id="PF17937">
    <property type="entry name" value="TetR_C_28"/>
    <property type="match status" value="1"/>
</dbReference>
<dbReference type="PANTHER" id="PTHR30055">
    <property type="entry name" value="HTH-TYPE TRANSCRIPTIONAL REGULATOR RUTR"/>
    <property type="match status" value="1"/>
</dbReference>
<dbReference type="Proteomes" id="UP000244903">
    <property type="component" value="Chromosome"/>
</dbReference>
<dbReference type="AlphaFoldDB" id="A0AAD0JS21"/>